<sequence>MDLLQYESSDSESVKIWDENYDSDPLEVLESLTSFEDALDEVPQNNSPENTANSELEDLEKLAEESEACQIESTSETPTSQIEEPMKISLETLSEAITCDEEGLVSFQPIEQQEENSPEQPLDSVAAIRDLVIETVDPILQTCTLLTHSFHR</sequence>
<evidence type="ECO:0000313" key="2">
    <source>
        <dbReference type="Proteomes" id="UP001460270"/>
    </source>
</evidence>
<name>A0AAW0Q2Q2_9GOBI</name>
<dbReference type="Proteomes" id="UP001460270">
    <property type="component" value="Unassembled WGS sequence"/>
</dbReference>
<accession>A0AAW0Q2Q2</accession>
<comment type="caution">
    <text evidence="1">The sequence shown here is derived from an EMBL/GenBank/DDBJ whole genome shotgun (WGS) entry which is preliminary data.</text>
</comment>
<gene>
    <name evidence="1" type="ORF">WMY93_001099</name>
</gene>
<evidence type="ECO:0000313" key="1">
    <source>
        <dbReference type="EMBL" id="KAK7945371.1"/>
    </source>
</evidence>
<dbReference type="EMBL" id="JBBPFD010000001">
    <property type="protein sequence ID" value="KAK7945371.1"/>
    <property type="molecule type" value="Genomic_DNA"/>
</dbReference>
<dbReference type="AlphaFoldDB" id="A0AAW0Q2Q2"/>
<reference evidence="2" key="1">
    <citation type="submission" date="2024-04" db="EMBL/GenBank/DDBJ databases">
        <title>Salinicola lusitanus LLJ914,a marine bacterium isolated from the Okinawa Trough.</title>
        <authorList>
            <person name="Li J."/>
        </authorList>
    </citation>
    <scope>NUCLEOTIDE SEQUENCE [LARGE SCALE GENOMIC DNA]</scope>
</reference>
<proteinExistence type="predicted"/>
<keyword evidence="2" id="KW-1185">Reference proteome</keyword>
<organism evidence="1 2">
    <name type="scientific">Mugilogobius chulae</name>
    <name type="common">yellowstripe goby</name>
    <dbReference type="NCBI Taxonomy" id="88201"/>
    <lineage>
        <taxon>Eukaryota</taxon>
        <taxon>Metazoa</taxon>
        <taxon>Chordata</taxon>
        <taxon>Craniata</taxon>
        <taxon>Vertebrata</taxon>
        <taxon>Euteleostomi</taxon>
        <taxon>Actinopterygii</taxon>
        <taxon>Neopterygii</taxon>
        <taxon>Teleostei</taxon>
        <taxon>Neoteleostei</taxon>
        <taxon>Acanthomorphata</taxon>
        <taxon>Gobiaria</taxon>
        <taxon>Gobiiformes</taxon>
        <taxon>Gobioidei</taxon>
        <taxon>Gobiidae</taxon>
        <taxon>Gobionellinae</taxon>
        <taxon>Mugilogobius</taxon>
    </lineage>
</organism>
<protein>
    <submittedName>
        <fullName evidence="1">Uncharacterized protein</fullName>
    </submittedName>
</protein>